<keyword evidence="2 4" id="KW-0863">Zinc-finger</keyword>
<evidence type="ECO:0000256" key="3">
    <source>
        <dbReference type="ARBA" id="ARBA00022833"/>
    </source>
</evidence>
<name>A0ABM3QV42_SPIOL</name>
<dbReference type="GeneID" id="130462610"/>
<evidence type="ECO:0000256" key="1">
    <source>
        <dbReference type="ARBA" id="ARBA00022723"/>
    </source>
</evidence>
<evidence type="ECO:0000313" key="8">
    <source>
        <dbReference type="RefSeq" id="XP_056687242.1"/>
    </source>
</evidence>
<dbReference type="InterPro" id="IPR003656">
    <property type="entry name" value="Znf_BED"/>
</dbReference>
<keyword evidence="3" id="KW-0862">Zinc</keyword>
<feature type="region of interest" description="Disordered" evidence="5">
    <location>
        <begin position="106"/>
        <end position="150"/>
    </location>
</feature>
<dbReference type="PROSITE" id="PS50808">
    <property type="entry name" value="ZF_BED"/>
    <property type="match status" value="1"/>
</dbReference>
<accession>A0ABM3QV42</accession>
<evidence type="ECO:0000313" key="7">
    <source>
        <dbReference type="Proteomes" id="UP000813463"/>
    </source>
</evidence>
<sequence>MESDANVTRKTDLGWKHGYLADPKNKNDVTCKYCGKVAKGGINRLKQHLAGGYRNITECKKCPEHVREEIIEFMAQKKNARETIDMTHEHDMTDFDDEDEMLMGTEPTGKRKQNSTPTSNAKRAKQVGPMDAFFKSPSQSTAKQKTLNESYKKEQRKKACAEFSKWMYDAGIAFNALNYPSFKVAIDCITRAGIGMKPPSAYEARVPFLKQEVENTNEKMRNHRQEWLKTGCSVMSDGWTDRCGRTIINFLVNCSKGSMFLESIDASSYSKTGDKLFMLLSKVVEQVGESNVVQVISDNGSNFVAAGALLMAKYKHLYWTHSHH</sequence>
<keyword evidence="1" id="KW-0479">Metal-binding</keyword>
<evidence type="ECO:0000256" key="4">
    <source>
        <dbReference type="PROSITE-ProRule" id="PRU00027"/>
    </source>
</evidence>
<evidence type="ECO:0000256" key="2">
    <source>
        <dbReference type="ARBA" id="ARBA00022771"/>
    </source>
</evidence>
<feature type="compositionally biased region" description="Polar residues" evidence="5">
    <location>
        <begin position="136"/>
        <end position="149"/>
    </location>
</feature>
<dbReference type="InterPro" id="IPR012337">
    <property type="entry name" value="RNaseH-like_sf"/>
</dbReference>
<dbReference type="PANTHER" id="PTHR32166">
    <property type="entry name" value="OSJNBA0013A04.12 PROTEIN"/>
    <property type="match status" value="1"/>
</dbReference>
<feature type="domain" description="BED-type" evidence="6">
    <location>
        <begin position="9"/>
        <end position="69"/>
    </location>
</feature>
<dbReference type="SUPFAM" id="SSF53098">
    <property type="entry name" value="Ribonuclease H-like"/>
    <property type="match status" value="1"/>
</dbReference>
<proteinExistence type="predicted"/>
<reference evidence="8" key="2">
    <citation type="submission" date="2025-08" db="UniProtKB">
        <authorList>
            <consortium name="RefSeq"/>
        </authorList>
    </citation>
    <scope>IDENTIFICATION</scope>
    <source>
        <tissue evidence="8">Leaf</tissue>
    </source>
</reference>
<organism evidence="7 8">
    <name type="scientific">Spinacia oleracea</name>
    <name type="common">Spinach</name>
    <dbReference type="NCBI Taxonomy" id="3562"/>
    <lineage>
        <taxon>Eukaryota</taxon>
        <taxon>Viridiplantae</taxon>
        <taxon>Streptophyta</taxon>
        <taxon>Embryophyta</taxon>
        <taxon>Tracheophyta</taxon>
        <taxon>Spermatophyta</taxon>
        <taxon>Magnoliopsida</taxon>
        <taxon>eudicotyledons</taxon>
        <taxon>Gunneridae</taxon>
        <taxon>Pentapetalae</taxon>
        <taxon>Caryophyllales</taxon>
        <taxon>Chenopodiaceae</taxon>
        <taxon>Chenopodioideae</taxon>
        <taxon>Anserineae</taxon>
        <taxon>Spinacia</taxon>
    </lineage>
</organism>
<reference evidence="7" key="1">
    <citation type="journal article" date="2021" name="Nat. Commun.">
        <title>Genomic analyses provide insights into spinach domestication and the genetic basis of agronomic traits.</title>
        <authorList>
            <person name="Cai X."/>
            <person name="Sun X."/>
            <person name="Xu C."/>
            <person name="Sun H."/>
            <person name="Wang X."/>
            <person name="Ge C."/>
            <person name="Zhang Z."/>
            <person name="Wang Q."/>
            <person name="Fei Z."/>
            <person name="Jiao C."/>
            <person name="Wang Q."/>
        </authorList>
    </citation>
    <scope>NUCLEOTIDE SEQUENCE [LARGE SCALE GENOMIC DNA]</scope>
    <source>
        <strain evidence="7">cv. Varoflay</strain>
    </source>
</reference>
<keyword evidence="7" id="KW-1185">Reference proteome</keyword>
<dbReference type="PANTHER" id="PTHR32166:SF122">
    <property type="entry name" value="OS09G0499600 PROTEIN"/>
    <property type="match status" value="1"/>
</dbReference>
<dbReference type="Pfam" id="PF02892">
    <property type="entry name" value="zf-BED"/>
    <property type="match status" value="1"/>
</dbReference>
<evidence type="ECO:0000259" key="6">
    <source>
        <dbReference type="PROSITE" id="PS50808"/>
    </source>
</evidence>
<protein>
    <recommendedName>
        <fullName evidence="6">BED-type domain-containing protein</fullName>
    </recommendedName>
</protein>
<dbReference type="InterPro" id="IPR007021">
    <property type="entry name" value="DUF659"/>
</dbReference>
<dbReference type="Proteomes" id="UP000813463">
    <property type="component" value="Chromosome 1"/>
</dbReference>
<evidence type="ECO:0000256" key="5">
    <source>
        <dbReference type="SAM" id="MobiDB-lite"/>
    </source>
</evidence>
<gene>
    <name evidence="8" type="primary">LOC130462610</name>
</gene>
<dbReference type="Pfam" id="PF04937">
    <property type="entry name" value="DUF659"/>
    <property type="match status" value="1"/>
</dbReference>
<dbReference type="RefSeq" id="XP_056687242.1">
    <property type="nucleotide sequence ID" value="XM_056831264.1"/>
</dbReference>